<keyword evidence="8" id="KW-1185">Reference proteome</keyword>
<dbReference type="SUPFAM" id="SSF57959">
    <property type="entry name" value="Leucine zipper domain"/>
    <property type="match status" value="1"/>
</dbReference>
<dbReference type="Gene3D" id="3.30.450.20">
    <property type="entry name" value="PAS domain"/>
    <property type="match status" value="1"/>
</dbReference>
<evidence type="ECO:0000313" key="8">
    <source>
        <dbReference type="Proteomes" id="UP001530293"/>
    </source>
</evidence>
<keyword evidence="3" id="KW-0157">Chromophore</keyword>
<dbReference type="InterPro" id="IPR035965">
    <property type="entry name" value="PAS-like_dom_sf"/>
</dbReference>
<evidence type="ECO:0000313" key="7">
    <source>
        <dbReference type="EMBL" id="KAL3759632.1"/>
    </source>
</evidence>
<evidence type="ECO:0000256" key="1">
    <source>
        <dbReference type="ARBA" id="ARBA00022630"/>
    </source>
</evidence>
<evidence type="ECO:0000256" key="2">
    <source>
        <dbReference type="ARBA" id="ARBA00022643"/>
    </source>
</evidence>
<proteinExistence type="predicted"/>
<dbReference type="Pfam" id="PF07716">
    <property type="entry name" value="bZIP_2"/>
    <property type="match status" value="1"/>
</dbReference>
<feature type="domain" description="PAS" evidence="5">
    <location>
        <begin position="553"/>
        <end position="578"/>
    </location>
</feature>
<dbReference type="Proteomes" id="UP001530293">
    <property type="component" value="Unassembled WGS sequence"/>
</dbReference>
<accession>A0ABD3M7T1</accession>
<dbReference type="PROSITE" id="PS50217">
    <property type="entry name" value="BZIP"/>
    <property type="match status" value="1"/>
</dbReference>
<dbReference type="PANTHER" id="PTHR47429">
    <property type="entry name" value="PROTEIN TWIN LOV 1"/>
    <property type="match status" value="1"/>
</dbReference>
<comment type="caution">
    <text evidence="7">The sequence shown here is derived from an EMBL/GenBank/DDBJ whole genome shotgun (WGS) entry which is preliminary data.</text>
</comment>
<dbReference type="CDD" id="cd00130">
    <property type="entry name" value="PAS"/>
    <property type="match status" value="1"/>
</dbReference>
<protein>
    <recommendedName>
        <fullName evidence="9">LOV domain-containing protein</fullName>
    </recommendedName>
</protein>
<feature type="compositionally biased region" description="Low complexity" evidence="4">
    <location>
        <begin position="96"/>
        <end position="114"/>
    </location>
</feature>
<keyword evidence="2" id="KW-0288">FMN</keyword>
<sequence>MSNANNYRIVLHNNMMGMQMPMFAPANQQTTGDEVDLQDIFADYLTEDYSLPDPTSVTSAQQQQQQQVQQQLLAAQQHQQQQHQQLAANAMAAQAQAAAQQQHQHQQQQHHQQLSLPTRQGIKTAWHTGTLPVVQQQQQGGGGGGSQGNGMQQQGQPPAKKMRGEELYLPSEPVQQQQPTHQHQQQMGQMQQMENGGGGGSVGQQNQSVTTGGGGGMGRNNVNAAGISMAHQQQQWALAQAASGFGGLSSRLGFTLPNNGNAVVDMGSNNTVVVVQQQQQQQQQHLPMQQQQQQQQGVMLPLGGVHFPVGIGLKFGAGGTVLSQVGSMADPTTAVNNHVVVNSNIAAMSNNLALALSQGAVNGNDSRLAVSNMQYGVNPMSFPPSSNHLQQPQQPLQPFGIMRQECEEQLASERRLRNREHAKRSRVRKKFMLESLQVQVRGLQDENSTLRMLVQQHIPHEALNIIDTCCSKSVLFADPMGGFDDDDDEDNNNNNNNTRRRPQDQNGNKTKDSDDSAAKSSSPTPLLRSDFSLIESLTSGQQNFVLSDPRLPDNPIVYASSGFYELTGYTREQVLGRNCRFLQGTGTNRKAVDILRTAVANGTDATVCLLNYKADGTPFWNQLFVAALRDGDNCIVNYVGVQTLIEPNAGATALEDKVNAAHPILVGTEEDGDYDKDQDEED</sequence>
<feature type="compositionally biased region" description="Gly residues" evidence="4">
    <location>
        <begin position="139"/>
        <end position="148"/>
    </location>
</feature>
<evidence type="ECO:0000256" key="3">
    <source>
        <dbReference type="ARBA" id="ARBA00022991"/>
    </source>
</evidence>
<dbReference type="SUPFAM" id="SSF55785">
    <property type="entry name" value="PYP-like sensor domain (PAS domain)"/>
    <property type="match status" value="1"/>
</dbReference>
<dbReference type="InterPro" id="IPR001610">
    <property type="entry name" value="PAC"/>
</dbReference>
<evidence type="ECO:0000259" key="6">
    <source>
        <dbReference type="PROSITE" id="PS50217"/>
    </source>
</evidence>
<gene>
    <name evidence="7" type="ORF">ACHAWU_009779</name>
</gene>
<dbReference type="AlphaFoldDB" id="A0ABD3M7T1"/>
<feature type="region of interest" description="Disordered" evidence="4">
    <location>
        <begin position="481"/>
        <end position="526"/>
    </location>
</feature>
<feature type="compositionally biased region" description="Low complexity" evidence="4">
    <location>
        <begin position="172"/>
        <end position="194"/>
    </location>
</feature>
<dbReference type="PANTHER" id="PTHR47429:SF2">
    <property type="entry name" value="PROTEIN TWIN LOV 1"/>
    <property type="match status" value="1"/>
</dbReference>
<dbReference type="Pfam" id="PF13426">
    <property type="entry name" value="PAS_9"/>
    <property type="match status" value="1"/>
</dbReference>
<dbReference type="SMART" id="SM00086">
    <property type="entry name" value="PAC"/>
    <property type="match status" value="1"/>
</dbReference>
<evidence type="ECO:0000259" key="5">
    <source>
        <dbReference type="PROSITE" id="PS50112"/>
    </source>
</evidence>
<dbReference type="Gene3D" id="1.20.5.170">
    <property type="match status" value="1"/>
</dbReference>
<dbReference type="EMBL" id="JALLBG020000199">
    <property type="protein sequence ID" value="KAL3759632.1"/>
    <property type="molecule type" value="Genomic_DNA"/>
</dbReference>
<dbReference type="PROSITE" id="PS50112">
    <property type="entry name" value="PAS"/>
    <property type="match status" value="1"/>
</dbReference>
<dbReference type="InterPro" id="IPR000014">
    <property type="entry name" value="PAS"/>
</dbReference>
<feature type="domain" description="BZIP" evidence="6">
    <location>
        <begin position="413"/>
        <end position="456"/>
    </location>
</feature>
<dbReference type="CDD" id="cd14809">
    <property type="entry name" value="bZIP_AUREO-like"/>
    <property type="match status" value="1"/>
</dbReference>
<feature type="region of interest" description="Disordered" evidence="4">
    <location>
        <begin position="135"/>
        <end position="220"/>
    </location>
</feature>
<feature type="region of interest" description="Disordered" evidence="4">
    <location>
        <begin position="96"/>
        <end position="116"/>
    </location>
</feature>
<reference evidence="7 8" key="1">
    <citation type="submission" date="2024-10" db="EMBL/GenBank/DDBJ databases">
        <title>Updated reference genomes for cyclostephanoid diatoms.</title>
        <authorList>
            <person name="Roberts W.R."/>
            <person name="Alverson A.J."/>
        </authorList>
    </citation>
    <scope>NUCLEOTIDE SEQUENCE [LARGE SCALE GENOMIC DNA]</scope>
    <source>
        <strain evidence="7 8">AJA232-27</strain>
    </source>
</reference>
<dbReference type="InterPro" id="IPR004827">
    <property type="entry name" value="bZIP"/>
</dbReference>
<organism evidence="7 8">
    <name type="scientific">Discostella pseudostelligera</name>
    <dbReference type="NCBI Taxonomy" id="259834"/>
    <lineage>
        <taxon>Eukaryota</taxon>
        <taxon>Sar</taxon>
        <taxon>Stramenopiles</taxon>
        <taxon>Ochrophyta</taxon>
        <taxon>Bacillariophyta</taxon>
        <taxon>Coscinodiscophyceae</taxon>
        <taxon>Thalassiosirophycidae</taxon>
        <taxon>Stephanodiscales</taxon>
        <taxon>Stephanodiscaceae</taxon>
        <taxon>Discostella</taxon>
    </lineage>
</organism>
<dbReference type="InterPro" id="IPR046347">
    <property type="entry name" value="bZIP_sf"/>
</dbReference>
<evidence type="ECO:0008006" key="9">
    <source>
        <dbReference type="Google" id="ProtNLM"/>
    </source>
</evidence>
<keyword evidence="1" id="KW-0285">Flavoprotein</keyword>
<dbReference type="NCBIfam" id="TIGR00229">
    <property type="entry name" value="sensory_box"/>
    <property type="match status" value="1"/>
</dbReference>
<name>A0ABD3M7T1_9STRA</name>
<evidence type="ECO:0000256" key="4">
    <source>
        <dbReference type="SAM" id="MobiDB-lite"/>
    </source>
</evidence>